<dbReference type="Pfam" id="PF12417">
    <property type="entry name" value="DUF3669"/>
    <property type="match status" value="1"/>
</dbReference>
<gene>
    <name evidence="2" type="ORF">KC19_12G049600</name>
</gene>
<evidence type="ECO:0000259" key="1">
    <source>
        <dbReference type="Pfam" id="PF12417"/>
    </source>
</evidence>
<feature type="domain" description="DUF3669" evidence="1">
    <location>
        <begin position="142"/>
        <end position="187"/>
    </location>
</feature>
<dbReference type="AlphaFoldDB" id="A0A8T0G7B6"/>
<organism evidence="2 3">
    <name type="scientific">Ceratodon purpureus</name>
    <name type="common">Fire moss</name>
    <name type="synonym">Dicranum purpureum</name>
    <dbReference type="NCBI Taxonomy" id="3225"/>
    <lineage>
        <taxon>Eukaryota</taxon>
        <taxon>Viridiplantae</taxon>
        <taxon>Streptophyta</taxon>
        <taxon>Embryophyta</taxon>
        <taxon>Bryophyta</taxon>
        <taxon>Bryophytina</taxon>
        <taxon>Bryopsida</taxon>
        <taxon>Dicranidae</taxon>
        <taxon>Pseudoditrichales</taxon>
        <taxon>Ditrichaceae</taxon>
        <taxon>Ceratodon</taxon>
    </lineage>
</organism>
<proteinExistence type="predicted"/>
<reference evidence="2" key="1">
    <citation type="submission" date="2020-06" db="EMBL/GenBank/DDBJ databases">
        <title>WGS assembly of Ceratodon purpureus strain R40.</title>
        <authorList>
            <person name="Carey S.B."/>
            <person name="Jenkins J."/>
            <person name="Shu S."/>
            <person name="Lovell J.T."/>
            <person name="Sreedasyam A."/>
            <person name="Maumus F."/>
            <person name="Tiley G.P."/>
            <person name="Fernandez-Pozo N."/>
            <person name="Barry K."/>
            <person name="Chen C."/>
            <person name="Wang M."/>
            <person name="Lipzen A."/>
            <person name="Daum C."/>
            <person name="Saski C.A."/>
            <person name="Payton A.C."/>
            <person name="Mcbreen J.C."/>
            <person name="Conrad R.E."/>
            <person name="Kollar L.M."/>
            <person name="Olsson S."/>
            <person name="Huttunen S."/>
            <person name="Landis J.B."/>
            <person name="Wickett N.J."/>
            <person name="Johnson M.G."/>
            <person name="Rensing S.A."/>
            <person name="Grimwood J."/>
            <person name="Schmutz J."/>
            <person name="Mcdaniel S.F."/>
        </authorList>
    </citation>
    <scope>NUCLEOTIDE SEQUENCE</scope>
    <source>
        <strain evidence="2">R40</strain>
    </source>
</reference>
<dbReference type="InterPro" id="IPR022137">
    <property type="entry name" value="Znf_prot_DUF3669"/>
</dbReference>
<accession>A0A8T0G7B6</accession>
<sequence length="242" mass="27929">MAFVHITEMSAWKKILMDYPTQEKAQYEMQSGWPLYVHFGGLFQKVFWALKYSISGYKFIARIFLGQESSLPPKTISNPSNMTLGISGLQEFGVPIGLLAHDMGFMLGNINFVDDKDGSNIKFIVGGDTSGSQLKLQYYCVDCNMMRYHNNKATNIVKSYLRNDPYYPRPWMPYWHEFKKGYLEAAKGRNLDLAKVVIGWIEDGYPPKKNSYMKNVEPTKRAKTVRWRTPLEDVFLIENNGF</sequence>
<dbReference type="PANTHER" id="PTHR40780">
    <property type="entry name" value="DUF3669 DOMAIN-CONTAINING PROTEIN"/>
    <property type="match status" value="1"/>
</dbReference>
<dbReference type="Proteomes" id="UP000822688">
    <property type="component" value="Chromosome 12"/>
</dbReference>
<dbReference type="EMBL" id="CM026433">
    <property type="protein sequence ID" value="KAG0553919.1"/>
    <property type="molecule type" value="Genomic_DNA"/>
</dbReference>
<protein>
    <recommendedName>
        <fullName evidence="1">DUF3669 domain-containing protein</fullName>
    </recommendedName>
</protein>
<evidence type="ECO:0000313" key="3">
    <source>
        <dbReference type="Proteomes" id="UP000822688"/>
    </source>
</evidence>
<comment type="caution">
    <text evidence="2">The sequence shown here is derived from an EMBL/GenBank/DDBJ whole genome shotgun (WGS) entry which is preliminary data.</text>
</comment>
<evidence type="ECO:0000313" key="2">
    <source>
        <dbReference type="EMBL" id="KAG0553919.1"/>
    </source>
</evidence>
<keyword evidence="3" id="KW-1185">Reference proteome</keyword>
<dbReference type="PANTHER" id="PTHR40780:SF2">
    <property type="entry name" value="DUF3669 DOMAIN-CONTAINING PROTEIN"/>
    <property type="match status" value="1"/>
</dbReference>
<name>A0A8T0G7B6_CERPU</name>